<proteinExistence type="predicted"/>
<organism evidence="1">
    <name type="scientific">Gongylonema pulchrum</name>
    <dbReference type="NCBI Taxonomy" id="637853"/>
    <lineage>
        <taxon>Eukaryota</taxon>
        <taxon>Metazoa</taxon>
        <taxon>Ecdysozoa</taxon>
        <taxon>Nematoda</taxon>
        <taxon>Chromadorea</taxon>
        <taxon>Rhabditida</taxon>
        <taxon>Spirurina</taxon>
        <taxon>Spiruromorpha</taxon>
        <taxon>Spiruroidea</taxon>
        <taxon>Gongylonematidae</taxon>
        <taxon>Gongylonema</taxon>
    </lineage>
</organism>
<protein>
    <submittedName>
        <fullName evidence="1">Thioredoxin-like_fold domain-containing protein</fullName>
    </submittedName>
</protein>
<dbReference type="InterPro" id="IPR029063">
    <property type="entry name" value="SAM-dependent_MTases_sf"/>
</dbReference>
<sequence>LEGFVSVLKRCRTEKIICCYEVRDIGEPAIAQQRFLELITGHFDVSVVPDSELDEQYSSPDIKVLNLIPNGIVFVYFRACLKGWSKLLVRNLRIRLKQSLDDPTLDPLYRDLQPHIQLQNKLCLEGGVDHQLEILVLFVQ</sequence>
<accession>A0A183EB59</accession>
<name>A0A183EB59_9BILA</name>
<dbReference type="WBParaSite" id="GPUH_0001822501-mRNA-1">
    <property type="protein sequence ID" value="GPUH_0001822501-mRNA-1"/>
    <property type="gene ID" value="GPUH_0001822501"/>
</dbReference>
<reference evidence="1" key="1">
    <citation type="submission" date="2016-06" db="UniProtKB">
        <authorList>
            <consortium name="WormBaseParasite"/>
        </authorList>
    </citation>
    <scope>IDENTIFICATION</scope>
</reference>
<dbReference type="AlphaFoldDB" id="A0A183EB59"/>
<evidence type="ECO:0000313" key="1">
    <source>
        <dbReference type="WBParaSite" id="GPUH_0001822501-mRNA-1"/>
    </source>
</evidence>
<dbReference type="Gene3D" id="3.40.50.150">
    <property type="entry name" value="Vaccinia Virus protein VP39"/>
    <property type="match status" value="1"/>
</dbReference>